<accession>A0ABS6HNA3</accession>
<gene>
    <name evidence="2" type="ORF">KL859_14965</name>
</gene>
<proteinExistence type="predicted"/>
<protein>
    <submittedName>
        <fullName evidence="2">WhiB family transcriptional regulator</fullName>
    </submittedName>
</protein>
<name>A0ABS6HNA3_MYCGD</name>
<dbReference type="InterPro" id="IPR034768">
    <property type="entry name" value="4FE4S_WBL"/>
</dbReference>
<sequence>MDRAACVGRDPEIWFDSRKRELAQQICSDCPVKAECRARGANEYRGVWGGDVRMAKSVGLSPTAEYIGYQHGTESGYRRHLSEKTPPCDRCSTAHRFARREYFDSRSA</sequence>
<evidence type="ECO:0000259" key="1">
    <source>
        <dbReference type="PROSITE" id="PS51674"/>
    </source>
</evidence>
<evidence type="ECO:0000313" key="3">
    <source>
        <dbReference type="Proteomes" id="UP000696413"/>
    </source>
</evidence>
<dbReference type="Proteomes" id="UP000696413">
    <property type="component" value="Unassembled WGS sequence"/>
</dbReference>
<dbReference type="EMBL" id="JAHBOM010000010">
    <property type="protein sequence ID" value="MBU8824164.1"/>
    <property type="molecule type" value="Genomic_DNA"/>
</dbReference>
<dbReference type="Pfam" id="PF02467">
    <property type="entry name" value="Whib"/>
    <property type="match status" value="1"/>
</dbReference>
<keyword evidence="3" id="KW-1185">Reference proteome</keyword>
<dbReference type="PROSITE" id="PS51674">
    <property type="entry name" value="4FE4S_WBL"/>
    <property type="match status" value="1"/>
</dbReference>
<dbReference type="RefSeq" id="WP_214395010.1">
    <property type="nucleotide sequence ID" value="NZ_JAHBOL010000014.1"/>
</dbReference>
<feature type="domain" description="4Fe-4S Wbl-type" evidence="1">
    <location>
        <begin position="5"/>
        <end position="58"/>
    </location>
</feature>
<comment type="caution">
    <text evidence="2">The sequence shown here is derived from an EMBL/GenBank/DDBJ whole genome shotgun (WGS) entry which is preliminary data.</text>
</comment>
<evidence type="ECO:0000313" key="2">
    <source>
        <dbReference type="EMBL" id="MBU8824164.1"/>
    </source>
</evidence>
<reference evidence="2 3" key="1">
    <citation type="submission" date="2021-05" db="EMBL/GenBank/DDBJ databases">
        <title>Draft Genome Sequences of Clinical Respiratory Isolates of Mycobacterium goodii Recovered in Ireland.</title>
        <authorList>
            <person name="Flanagan P.R."/>
            <person name="Mok S."/>
            <person name="Roycroft E."/>
            <person name="Rogers T.R."/>
            <person name="Fitzgibbon M."/>
        </authorList>
    </citation>
    <scope>NUCLEOTIDE SEQUENCE [LARGE SCALE GENOMIC DNA]</scope>
    <source>
        <strain evidence="2 3">14IE55</strain>
    </source>
</reference>
<organism evidence="2 3">
    <name type="scientific">Mycolicibacterium goodii</name>
    <name type="common">Mycobacterium goodii</name>
    <dbReference type="NCBI Taxonomy" id="134601"/>
    <lineage>
        <taxon>Bacteria</taxon>
        <taxon>Bacillati</taxon>
        <taxon>Actinomycetota</taxon>
        <taxon>Actinomycetes</taxon>
        <taxon>Mycobacteriales</taxon>
        <taxon>Mycobacteriaceae</taxon>
        <taxon>Mycolicibacterium</taxon>
    </lineage>
</organism>